<feature type="region of interest" description="Disordered" evidence="1">
    <location>
        <begin position="125"/>
        <end position="163"/>
    </location>
</feature>
<proteinExistence type="predicted"/>
<dbReference type="SUPFAM" id="SSF53300">
    <property type="entry name" value="vWA-like"/>
    <property type="match status" value="1"/>
</dbReference>
<evidence type="ECO:0000313" key="4">
    <source>
        <dbReference type="Proteomes" id="UP000315010"/>
    </source>
</evidence>
<dbReference type="Gene3D" id="3.40.50.410">
    <property type="entry name" value="von Willebrand factor, type A domain"/>
    <property type="match status" value="1"/>
</dbReference>
<dbReference type="InterPro" id="IPR036465">
    <property type="entry name" value="vWFA_dom_sf"/>
</dbReference>
<accession>A0A5C5Z419</accession>
<dbReference type="Proteomes" id="UP000315010">
    <property type="component" value="Unassembled WGS sequence"/>
</dbReference>
<organism evidence="3 4">
    <name type="scientific">Novipirellula herctigrandis</name>
    <dbReference type="NCBI Taxonomy" id="2527986"/>
    <lineage>
        <taxon>Bacteria</taxon>
        <taxon>Pseudomonadati</taxon>
        <taxon>Planctomycetota</taxon>
        <taxon>Planctomycetia</taxon>
        <taxon>Pirellulales</taxon>
        <taxon>Pirellulaceae</taxon>
        <taxon>Novipirellula</taxon>
    </lineage>
</organism>
<evidence type="ECO:0000313" key="3">
    <source>
        <dbReference type="EMBL" id="TWT81756.1"/>
    </source>
</evidence>
<gene>
    <name evidence="3" type="ORF">CA13_32090</name>
</gene>
<dbReference type="PROSITE" id="PS50234">
    <property type="entry name" value="VWFA"/>
    <property type="match status" value="1"/>
</dbReference>
<dbReference type="RefSeq" id="WP_419194372.1">
    <property type="nucleotide sequence ID" value="NZ_SJPJ01000001.1"/>
</dbReference>
<sequence precursor="true">MPASPIQSIPPSSDAVELELPERTLPAMLLSVVFHVVLLTVIGLIWYQAPSGTGSEVDRPVGIAMVHRMPNRDRYVDTAEPIKPEMTSDSTSATSSDSASSAAPPADLSPPIDLAGILSEMKRAPSPISGTGLAGKTSLDGDAFDSKRPPGTEGDSNNTTTTVFGVSGSGSRFVYVFDRSDSMNGNGGLPLRAAKREMIKSLKSLSERQRFQLIFYNQQPRPFQTEHAGLGLMVGEEAIIRRAIRYVESVKAFGSTEHESALKMALKMGPDVIFFLTDARIPRLSGSQLAEIRRRAQQVGATIHAIEFGTDPVAPNNSFLIDLASQNNGQYHYVDIRSLGKASELLQESAP</sequence>
<keyword evidence="4" id="KW-1185">Reference proteome</keyword>
<protein>
    <recommendedName>
        <fullName evidence="2">VWFA domain-containing protein</fullName>
    </recommendedName>
</protein>
<feature type="compositionally biased region" description="Low complexity" evidence="1">
    <location>
        <begin position="87"/>
        <end position="108"/>
    </location>
</feature>
<feature type="region of interest" description="Disordered" evidence="1">
    <location>
        <begin position="79"/>
        <end position="108"/>
    </location>
</feature>
<feature type="domain" description="VWFA" evidence="2">
    <location>
        <begin position="172"/>
        <end position="349"/>
    </location>
</feature>
<dbReference type="AlphaFoldDB" id="A0A5C5Z419"/>
<name>A0A5C5Z419_9BACT</name>
<reference evidence="3 4" key="1">
    <citation type="submission" date="2019-02" db="EMBL/GenBank/DDBJ databases">
        <title>Deep-cultivation of Planctomycetes and their phenomic and genomic characterization uncovers novel biology.</title>
        <authorList>
            <person name="Wiegand S."/>
            <person name="Jogler M."/>
            <person name="Boedeker C."/>
            <person name="Pinto D."/>
            <person name="Vollmers J."/>
            <person name="Rivas-Marin E."/>
            <person name="Kohn T."/>
            <person name="Peeters S.H."/>
            <person name="Heuer A."/>
            <person name="Rast P."/>
            <person name="Oberbeckmann S."/>
            <person name="Bunk B."/>
            <person name="Jeske O."/>
            <person name="Meyerdierks A."/>
            <person name="Storesund J.E."/>
            <person name="Kallscheuer N."/>
            <person name="Luecker S."/>
            <person name="Lage O.M."/>
            <person name="Pohl T."/>
            <person name="Merkel B.J."/>
            <person name="Hornburger P."/>
            <person name="Mueller R.-W."/>
            <person name="Bruemmer F."/>
            <person name="Labrenz M."/>
            <person name="Spormann A.M."/>
            <person name="Op Den Camp H."/>
            <person name="Overmann J."/>
            <person name="Amann R."/>
            <person name="Jetten M.S.M."/>
            <person name="Mascher T."/>
            <person name="Medema M.H."/>
            <person name="Devos D.P."/>
            <person name="Kaster A.-K."/>
            <person name="Ovreas L."/>
            <person name="Rohde M."/>
            <person name="Galperin M.Y."/>
            <person name="Jogler C."/>
        </authorList>
    </citation>
    <scope>NUCLEOTIDE SEQUENCE [LARGE SCALE GENOMIC DNA]</scope>
    <source>
        <strain evidence="3 4">CA13</strain>
    </source>
</reference>
<evidence type="ECO:0000259" key="2">
    <source>
        <dbReference type="PROSITE" id="PS50234"/>
    </source>
</evidence>
<dbReference type="InterPro" id="IPR002035">
    <property type="entry name" value="VWF_A"/>
</dbReference>
<evidence type="ECO:0000256" key="1">
    <source>
        <dbReference type="SAM" id="MobiDB-lite"/>
    </source>
</evidence>
<comment type="caution">
    <text evidence="3">The sequence shown here is derived from an EMBL/GenBank/DDBJ whole genome shotgun (WGS) entry which is preliminary data.</text>
</comment>
<dbReference type="EMBL" id="SJPJ01000001">
    <property type="protein sequence ID" value="TWT81756.1"/>
    <property type="molecule type" value="Genomic_DNA"/>
</dbReference>